<name>M1DIY5_SOLTU</name>
<accession>M1DIY5</accession>
<evidence type="ECO:0000313" key="2">
    <source>
        <dbReference type="EnsemblPlants" id="PGSC0003DMT400089801"/>
    </source>
</evidence>
<keyword evidence="3" id="KW-1185">Reference proteome</keyword>
<dbReference type="InParanoid" id="M1DIY5"/>
<dbReference type="AlphaFoldDB" id="M1DIY5"/>
<proteinExistence type="predicted"/>
<dbReference type="Gramene" id="PGSC0003DMT400089801">
    <property type="protein sequence ID" value="PGSC0003DMT400089801"/>
    <property type="gene ID" value="PGSC0003DMG400039372"/>
</dbReference>
<organism evidence="2 3">
    <name type="scientific">Solanum tuberosum</name>
    <name type="common">Potato</name>
    <dbReference type="NCBI Taxonomy" id="4113"/>
    <lineage>
        <taxon>Eukaryota</taxon>
        <taxon>Viridiplantae</taxon>
        <taxon>Streptophyta</taxon>
        <taxon>Embryophyta</taxon>
        <taxon>Tracheophyta</taxon>
        <taxon>Spermatophyta</taxon>
        <taxon>Magnoliopsida</taxon>
        <taxon>eudicotyledons</taxon>
        <taxon>Gunneridae</taxon>
        <taxon>Pentapetalae</taxon>
        <taxon>asterids</taxon>
        <taxon>lamiids</taxon>
        <taxon>Solanales</taxon>
        <taxon>Solanaceae</taxon>
        <taxon>Solanoideae</taxon>
        <taxon>Solaneae</taxon>
        <taxon>Solanum</taxon>
    </lineage>
</organism>
<evidence type="ECO:0000256" key="1">
    <source>
        <dbReference type="SAM" id="MobiDB-lite"/>
    </source>
</evidence>
<feature type="region of interest" description="Disordered" evidence="1">
    <location>
        <begin position="91"/>
        <end position="113"/>
    </location>
</feature>
<reference evidence="3" key="1">
    <citation type="journal article" date="2011" name="Nature">
        <title>Genome sequence and analysis of the tuber crop potato.</title>
        <authorList>
            <consortium name="The Potato Genome Sequencing Consortium"/>
        </authorList>
    </citation>
    <scope>NUCLEOTIDE SEQUENCE [LARGE SCALE GENOMIC DNA]</scope>
    <source>
        <strain evidence="3">cv. DM1-3 516 R44</strain>
    </source>
</reference>
<reference evidence="2" key="2">
    <citation type="submission" date="2015-06" db="UniProtKB">
        <authorList>
            <consortium name="EnsemblPlants"/>
        </authorList>
    </citation>
    <scope>IDENTIFICATION</scope>
    <source>
        <strain evidence="2">DM1-3 516 R44</strain>
    </source>
</reference>
<dbReference type="Proteomes" id="UP000011115">
    <property type="component" value="Unassembled WGS sequence"/>
</dbReference>
<dbReference type="EnsemblPlants" id="PGSC0003DMT400089801">
    <property type="protein sequence ID" value="PGSC0003DMT400089801"/>
    <property type="gene ID" value="PGSC0003DMG400039372"/>
</dbReference>
<dbReference type="HOGENOM" id="CLU_152864_0_0_1"/>
<evidence type="ECO:0000313" key="3">
    <source>
        <dbReference type="Proteomes" id="UP000011115"/>
    </source>
</evidence>
<sequence>MLEPQFGISIKFREVAGATYSHHPRTVGQTSARTGGPWFTTATPPRLSQKIWLSVDPRPDLRSVDQVTDRSSYPWIDAPKALLQSRLTVDQHEPSIDPRSVGMTVDEGQQSVR</sequence>
<protein>
    <submittedName>
        <fullName evidence="2">Uncharacterized protein</fullName>
    </submittedName>
</protein>
<feature type="region of interest" description="Disordered" evidence="1">
    <location>
        <begin position="23"/>
        <end position="42"/>
    </location>
</feature>
<dbReference type="PaxDb" id="4113-PGSC0003DMT400089801"/>